<protein>
    <recommendedName>
        <fullName evidence="3">protein-serine/threonine phosphatase</fullName>
        <ecNumber evidence="3">3.1.3.16</ecNumber>
    </recommendedName>
</protein>
<evidence type="ECO:0000256" key="3">
    <source>
        <dbReference type="ARBA" id="ARBA00013081"/>
    </source>
</evidence>
<dbReference type="InterPro" id="IPR000222">
    <property type="entry name" value="PP2C_BS"/>
</dbReference>
<dbReference type="CDD" id="cd00143">
    <property type="entry name" value="PP2Cc"/>
    <property type="match status" value="1"/>
</dbReference>
<keyword evidence="8" id="KW-0464">Manganese</keyword>
<organism evidence="11 12">
    <name type="scientific">Taxus chinensis</name>
    <name type="common">Chinese yew</name>
    <name type="synonym">Taxus wallichiana var. chinensis</name>
    <dbReference type="NCBI Taxonomy" id="29808"/>
    <lineage>
        <taxon>Eukaryota</taxon>
        <taxon>Viridiplantae</taxon>
        <taxon>Streptophyta</taxon>
        <taxon>Embryophyta</taxon>
        <taxon>Tracheophyta</taxon>
        <taxon>Spermatophyta</taxon>
        <taxon>Pinopsida</taxon>
        <taxon>Pinidae</taxon>
        <taxon>Conifers II</taxon>
        <taxon>Cupressales</taxon>
        <taxon>Taxaceae</taxon>
        <taxon>Taxus</taxon>
    </lineage>
</organism>
<comment type="caution">
    <text evidence="11">The sequence shown here is derived from an EMBL/GenBank/DDBJ whole genome shotgun (WGS) entry which is preliminary data.</text>
</comment>
<dbReference type="Proteomes" id="UP000824469">
    <property type="component" value="Unassembled WGS sequence"/>
</dbReference>
<comment type="cofactor">
    <cofactor evidence="2">
        <name>Mg(2+)</name>
        <dbReference type="ChEBI" id="CHEBI:18420"/>
    </cofactor>
</comment>
<dbReference type="InterPro" id="IPR015655">
    <property type="entry name" value="PP2C"/>
</dbReference>
<dbReference type="InterPro" id="IPR036457">
    <property type="entry name" value="PPM-type-like_dom_sf"/>
</dbReference>
<dbReference type="PROSITE" id="PS01032">
    <property type="entry name" value="PPM_1"/>
    <property type="match status" value="1"/>
</dbReference>
<dbReference type="SMART" id="SM00332">
    <property type="entry name" value="PP2Cc"/>
    <property type="match status" value="1"/>
</dbReference>
<evidence type="ECO:0000313" key="11">
    <source>
        <dbReference type="EMBL" id="KAH9324976.1"/>
    </source>
</evidence>
<evidence type="ECO:0000256" key="1">
    <source>
        <dbReference type="ARBA" id="ARBA00001936"/>
    </source>
</evidence>
<evidence type="ECO:0000256" key="8">
    <source>
        <dbReference type="ARBA" id="ARBA00023211"/>
    </source>
</evidence>
<evidence type="ECO:0000256" key="4">
    <source>
        <dbReference type="ARBA" id="ARBA00022723"/>
    </source>
</evidence>
<comment type="similarity">
    <text evidence="9">Belongs to the PP2C family.</text>
</comment>
<evidence type="ECO:0000256" key="6">
    <source>
        <dbReference type="ARBA" id="ARBA00022842"/>
    </source>
</evidence>
<keyword evidence="4" id="KW-0479">Metal-binding</keyword>
<dbReference type="SUPFAM" id="SSF81606">
    <property type="entry name" value="PP2C-like"/>
    <property type="match status" value="1"/>
</dbReference>
<dbReference type="GO" id="GO:0004722">
    <property type="term" value="F:protein serine/threonine phosphatase activity"/>
    <property type="evidence" value="ECO:0007669"/>
    <property type="project" value="UniProtKB-EC"/>
</dbReference>
<keyword evidence="5 9" id="KW-0378">Hydrolase</keyword>
<accession>A0AA38GL32</accession>
<feature type="non-terminal residue" evidence="11">
    <location>
        <position position="485"/>
    </location>
</feature>
<evidence type="ECO:0000256" key="5">
    <source>
        <dbReference type="ARBA" id="ARBA00022801"/>
    </source>
</evidence>
<dbReference type="InterPro" id="IPR001932">
    <property type="entry name" value="PPM-type_phosphatase-like_dom"/>
</dbReference>
<dbReference type="SMART" id="SM00331">
    <property type="entry name" value="PP2C_SIG"/>
    <property type="match status" value="1"/>
</dbReference>
<keyword evidence="6" id="KW-0460">Magnesium</keyword>
<proteinExistence type="inferred from homology"/>
<gene>
    <name evidence="11" type="ORF">KI387_005154</name>
</gene>
<dbReference type="Gene3D" id="3.60.40.10">
    <property type="entry name" value="PPM-type phosphatase domain"/>
    <property type="match status" value="1"/>
</dbReference>
<evidence type="ECO:0000313" key="12">
    <source>
        <dbReference type="Proteomes" id="UP000824469"/>
    </source>
</evidence>
<evidence type="ECO:0000256" key="2">
    <source>
        <dbReference type="ARBA" id="ARBA00001946"/>
    </source>
</evidence>
<dbReference type="AlphaFoldDB" id="A0AA38GL32"/>
<dbReference type="Pfam" id="PF00481">
    <property type="entry name" value="PP2C"/>
    <property type="match status" value="1"/>
</dbReference>
<name>A0AA38GL32_TAXCH</name>
<comment type="cofactor">
    <cofactor evidence="1">
        <name>Mn(2+)</name>
        <dbReference type="ChEBI" id="CHEBI:29035"/>
    </cofactor>
</comment>
<dbReference type="EC" id="3.1.3.16" evidence="3"/>
<dbReference type="GO" id="GO:0046872">
    <property type="term" value="F:metal ion binding"/>
    <property type="evidence" value="ECO:0007669"/>
    <property type="project" value="UniProtKB-KW"/>
</dbReference>
<dbReference type="PROSITE" id="PS51746">
    <property type="entry name" value="PPM_2"/>
    <property type="match status" value="1"/>
</dbReference>
<dbReference type="EMBL" id="JAHRHJ020000002">
    <property type="protein sequence ID" value="KAH9324976.1"/>
    <property type="molecule type" value="Genomic_DNA"/>
</dbReference>
<evidence type="ECO:0000256" key="7">
    <source>
        <dbReference type="ARBA" id="ARBA00022912"/>
    </source>
</evidence>
<dbReference type="PANTHER" id="PTHR47992">
    <property type="entry name" value="PROTEIN PHOSPHATASE"/>
    <property type="match status" value="1"/>
</dbReference>
<keyword evidence="12" id="KW-1185">Reference proteome</keyword>
<dbReference type="FunFam" id="3.60.40.10:FF:000041">
    <property type="entry name" value="Protein phosphatase 2C 51"/>
    <property type="match status" value="1"/>
</dbReference>
<evidence type="ECO:0000259" key="10">
    <source>
        <dbReference type="PROSITE" id="PS51746"/>
    </source>
</evidence>
<evidence type="ECO:0000256" key="9">
    <source>
        <dbReference type="RuleBase" id="RU003465"/>
    </source>
</evidence>
<dbReference type="OMA" id="EICRSPC"/>
<sequence>RYEGWKEGILQGEWGFLSSFFCVFLVSQRPVLHSLGVGIVLRRRDCFRFGMEGPEICFSKLVENNHISPCERKSCRTARRRRMEIRRLKLIATSGVVAPAAATESAASVGRKRIKLSKDSDHARDCVNAVDSSTLKHSAVKGEEVMDRVCVSASPVNYGGAEDNVKEDKRNSNCVDDFAWPEHGKVSVCGRRREMEDAVSILPAFNLAKDARPVSALHFFGVYDGHGGSQAALFCKDRLHEVLQEELNASCGSESEPQWQKAMASCFSRVDADVLSGGVLCKNDCKDRGMSECSCEPTVASETVGTTAVVAVISSQQIIVANCGDSRAVLSRGGVAIPLSVDHKPDRPDEISRIESAGGRVIFWNGPRVFGVLAMSRAIGDKYLKPYVISEPEVTLTDLTDEDECLILASDGLFDVLSNELVCDVARKCLSGRLPGGGLRSMLNNGEESPSAAAAALLTNLALAKGSVDNISVVVVDLRRHKNRR</sequence>
<keyword evidence="7 9" id="KW-0904">Protein phosphatase</keyword>
<reference evidence="11 12" key="1">
    <citation type="journal article" date="2021" name="Nat. Plants">
        <title>The Taxus genome provides insights into paclitaxel biosynthesis.</title>
        <authorList>
            <person name="Xiong X."/>
            <person name="Gou J."/>
            <person name="Liao Q."/>
            <person name="Li Y."/>
            <person name="Zhou Q."/>
            <person name="Bi G."/>
            <person name="Li C."/>
            <person name="Du R."/>
            <person name="Wang X."/>
            <person name="Sun T."/>
            <person name="Guo L."/>
            <person name="Liang H."/>
            <person name="Lu P."/>
            <person name="Wu Y."/>
            <person name="Zhang Z."/>
            <person name="Ro D.K."/>
            <person name="Shang Y."/>
            <person name="Huang S."/>
            <person name="Yan J."/>
        </authorList>
    </citation>
    <scope>NUCLEOTIDE SEQUENCE [LARGE SCALE GENOMIC DNA]</scope>
    <source>
        <strain evidence="11">Ta-2019</strain>
    </source>
</reference>
<feature type="domain" description="PPM-type phosphatase" evidence="10">
    <location>
        <begin position="182"/>
        <end position="478"/>
    </location>
</feature>